<keyword evidence="1" id="KW-1133">Transmembrane helix</keyword>
<feature type="transmembrane region" description="Helical" evidence="1">
    <location>
        <begin position="112"/>
        <end position="131"/>
    </location>
</feature>
<keyword evidence="3" id="KW-1185">Reference proteome</keyword>
<name>A0A518CYA1_9BACT</name>
<protein>
    <recommendedName>
        <fullName evidence="4">DUF4405 domain-containing protein</fullName>
    </recommendedName>
</protein>
<proteinExistence type="predicted"/>
<gene>
    <name evidence="2" type="ORF">Pla163_12720</name>
</gene>
<sequence>MTRAQAWFVHLSNLLVTGTGLVWGWMLLVVEPSDEFALQNHPLQDEFQAAHVLGAPLLLVALGIAWAVHVGPYLARGERARRRTGLALVILVVPMVASGYLLQTSADEAWRAVWSALHLVASCLWILGYLVHQFTPRRA</sequence>
<dbReference type="EMBL" id="CP036290">
    <property type="protein sequence ID" value="QDU84167.1"/>
    <property type="molecule type" value="Genomic_DNA"/>
</dbReference>
<keyword evidence="1" id="KW-0472">Membrane</keyword>
<feature type="transmembrane region" description="Helical" evidence="1">
    <location>
        <begin position="50"/>
        <end position="74"/>
    </location>
</feature>
<dbReference type="Proteomes" id="UP000319342">
    <property type="component" value="Chromosome"/>
</dbReference>
<evidence type="ECO:0000313" key="3">
    <source>
        <dbReference type="Proteomes" id="UP000319342"/>
    </source>
</evidence>
<evidence type="ECO:0000313" key="2">
    <source>
        <dbReference type="EMBL" id="QDU84167.1"/>
    </source>
</evidence>
<accession>A0A518CYA1</accession>
<dbReference type="RefSeq" id="WP_145185204.1">
    <property type="nucleotide sequence ID" value="NZ_CP036290.1"/>
</dbReference>
<evidence type="ECO:0008006" key="4">
    <source>
        <dbReference type="Google" id="ProtNLM"/>
    </source>
</evidence>
<keyword evidence="1" id="KW-0812">Transmembrane</keyword>
<feature type="transmembrane region" description="Helical" evidence="1">
    <location>
        <begin position="7"/>
        <end position="30"/>
    </location>
</feature>
<organism evidence="2 3">
    <name type="scientific">Rohdeia mirabilis</name>
    <dbReference type="NCBI Taxonomy" id="2528008"/>
    <lineage>
        <taxon>Bacteria</taxon>
        <taxon>Pseudomonadati</taxon>
        <taxon>Planctomycetota</taxon>
        <taxon>Planctomycetia</taxon>
        <taxon>Planctomycetia incertae sedis</taxon>
        <taxon>Rohdeia</taxon>
    </lineage>
</organism>
<dbReference type="OrthoDB" id="3078452at2"/>
<feature type="transmembrane region" description="Helical" evidence="1">
    <location>
        <begin position="86"/>
        <end position="106"/>
    </location>
</feature>
<reference evidence="2 3" key="1">
    <citation type="submission" date="2019-02" db="EMBL/GenBank/DDBJ databases">
        <title>Deep-cultivation of Planctomycetes and their phenomic and genomic characterization uncovers novel biology.</title>
        <authorList>
            <person name="Wiegand S."/>
            <person name="Jogler M."/>
            <person name="Boedeker C."/>
            <person name="Pinto D."/>
            <person name="Vollmers J."/>
            <person name="Rivas-Marin E."/>
            <person name="Kohn T."/>
            <person name="Peeters S.H."/>
            <person name="Heuer A."/>
            <person name="Rast P."/>
            <person name="Oberbeckmann S."/>
            <person name="Bunk B."/>
            <person name="Jeske O."/>
            <person name="Meyerdierks A."/>
            <person name="Storesund J.E."/>
            <person name="Kallscheuer N."/>
            <person name="Luecker S."/>
            <person name="Lage O.M."/>
            <person name="Pohl T."/>
            <person name="Merkel B.J."/>
            <person name="Hornburger P."/>
            <person name="Mueller R.-W."/>
            <person name="Bruemmer F."/>
            <person name="Labrenz M."/>
            <person name="Spormann A.M."/>
            <person name="Op den Camp H."/>
            <person name="Overmann J."/>
            <person name="Amann R."/>
            <person name="Jetten M.S.M."/>
            <person name="Mascher T."/>
            <person name="Medema M.H."/>
            <person name="Devos D.P."/>
            <person name="Kaster A.-K."/>
            <person name="Ovreas L."/>
            <person name="Rohde M."/>
            <person name="Galperin M.Y."/>
            <person name="Jogler C."/>
        </authorList>
    </citation>
    <scope>NUCLEOTIDE SEQUENCE [LARGE SCALE GENOMIC DNA]</scope>
    <source>
        <strain evidence="2 3">Pla163</strain>
    </source>
</reference>
<dbReference type="AlphaFoldDB" id="A0A518CYA1"/>
<evidence type="ECO:0000256" key="1">
    <source>
        <dbReference type="SAM" id="Phobius"/>
    </source>
</evidence>